<sequence length="1199" mass="135414">MSSKTYVCNCFSKGCGRRIGGVHWKSKNTPTQHRARDLLINQTWGFREDHTFFDERFEPEGSVELPDNNAARVEAVGEAADADEDVAEEQLAEPSDQVLNELGLEQQQQTCSPALLARLAELVEYGNEHEFSNNDLDWLLKWSLAPEKSVAVAIDSEWRERVRQSPVPDSFAKLISTVQGAGEKIGGPESWRFLVEEDNTWHVFPPLADAAAPCPLCPPDQRPRRKREDCEEHQPRCDSCNVARKDCKEFVWLGHAPHLRASMVTEVGCRSLLGAWSQKERWRGKGREEAPEVQHEVWDGEVFREHSAFLDPEREFTLPLACERCNEEREFYCSRHLKLPSFVLVEESKWNEAEQVYEVVCERCGGDMRASREELYIKGDPRNVPVMPHFDGFQASSTTGRLAAILDFQPLTVCKEERLHLREHWVCPLAFPPVEDLGSGVDFLDPVMWILTLEYIRLFIKGLRVEYALPSKEVDPRLPHSPAGGTVLIRVMLLALVADFPGLAELLKFAQGGYNASRRCKKRGVYEEALRRVVYAEARSNARFPCQPRTIEEILEAATRHRFADSQAERDRLTTELGWSGFSFLLLLVKVSRFNPPRMTLSDHMHRGALNLVKNWINDTLMLAGGEYANRGKDIDERDPLLGPVVELEDFGERLSRIWPTRELKSGRFPVEPGLKKLGYWKAEEFEKFARVCGEVVYAGCIDAEGFVITSLVCKIEQLVHLAHRLGWSQERKLLFEALCLAVFVRMEEYLGTKQRPLAHDLGRHSVEDIKTHGSLTAFWVWAQERYVRRLVRTPTNGRQMAKTYAKREHRGLTSRCLNRRHREAELKEKGLNGADAVWALARKEFEGLVFVLGQESALEITQKIPCDPPSVAKLEDPAILHSVETEGVAIGSLPKNWRISSYELLGPVKLPIVDAIVRQCGGSSLAQGRKGPARVLIKSLTRGRANYSASDFVIVAGGGGAESERFGKIEAVYVVRDEDGQHWPLMDCTFFEIPLDENGRRIGAPWHNKVQLGSLQQLRPDGVCTARDVLRHFIPYPEEGHTPASSPSNIVIEIAPPSLGFSASDVKVPLHIEVGDVVRVASDSASFDPADAPQDDNTWESEVPVPSQCILKTVGPGQVVDYAWVVDVDTEDKRADLVYLRKVSGGVDEPQCWKLWRDYANFEMGWDDILDRVGGVREEGRGANRRFYFQAMPPILRI</sequence>
<protein>
    <submittedName>
        <fullName evidence="1">Uncharacterized protein</fullName>
    </submittedName>
</protein>
<evidence type="ECO:0000313" key="1">
    <source>
        <dbReference type="EMBL" id="GAQ92479.1"/>
    </source>
</evidence>
<keyword evidence="2" id="KW-1185">Reference proteome</keyword>
<proteinExistence type="predicted"/>
<name>A0A1Y1ISH3_KLENI</name>
<organism evidence="1 2">
    <name type="scientific">Klebsormidium nitens</name>
    <name type="common">Green alga</name>
    <name type="synonym">Ulothrix nitens</name>
    <dbReference type="NCBI Taxonomy" id="105231"/>
    <lineage>
        <taxon>Eukaryota</taxon>
        <taxon>Viridiplantae</taxon>
        <taxon>Streptophyta</taxon>
        <taxon>Klebsormidiophyceae</taxon>
        <taxon>Klebsormidiales</taxon>
        <taxon>Klebsormidiaceae</taxon>
        <taxon>Klebsormidium</taxon>
    </lineage>
</organism>
<gene>
    <name evidence="1" type="ORF">KFL_010240020</name>
</gene>
<evidence type="ECO:0000313" key="2">
    <source>
        <dbReference type="Proteomes" id="UP000054558"/>
    </source>
</evidence>
<dbReference type="OrthoDB" id="5945181at2759"/>
<dbReference type="AlphaFoldDB" id="A0A1Y1ISH3"/>
<dbReference type="EMBL" id="DF237973">
    <property type="protein sequence ID" value="GAQ92479.1"/>
    <property type="molecule type" value="Genomic_DNA"/>
</dbReference>
<dbReference type="Proteomes" id="UP000054558">
    <property type="component" value="Unassembled WGS sequence"/>
</dbReference>
<reference evidence="1 2" key="1">
    <citation type="journal article" date="2014" name="Nat. Commun.">
        <title>Klebsormidium flaccidum genome reveals primary factors for plant terrestrial adaptation.</title>
        <authorList>
            <person name="Hori K."/>
            <person name="Maruyama F."/>
            <person name="Fujisawa T."/>
            <person name="Togashi T."/>
            <person name="Yamamoto N."/>
            <person name="Seo M."/>
            <person name="Sato S."/>
            <person name="Yamada T."/>
            <person name="Mori H."/>
            <person name="Tajima N."/>
            <person name="Moriyama T."/>
            <person name="Ikeuchi M."/>
            <person name="Watanabe M."/>
            <person name="Wada H."/>
            <person name="Kobayashi K."/>
            <person name="Saito M."/>
            <person name="Masuda T."/>
            <person name="Sasaki-Sekimoto Y."/>
            <person name="Mashiguchi K."/>
            <person name="Awai K."/>
            <person name="Shimojima M."/>
            <person name="Masuda S."/>
            <person name="Iwai M."/>
            <person name="Nobusawa T."/>
            <person name="Narise T."/>
            <person name="Kondo S."/>
            <person name="Saito H."/>
            <person name="Sato R."/>
            <person name="Murakawa M."/>
            <person name="Ihara Y."/>
            <person name="Oshima-Yamada Y."/>
            <person name="Ohtaka K."/>
            <person name="Satoh M."/>
            <person name="Sonobe K."/>
            <person name="Ishii M."/>
            <person name="Ohtani R."/>
            <person name="Kanamori-Sato M."/>
            <person name="Honoki R."/>
            <person name="Miyazaki D."/>
            <person name="Mochizuki H."/>
            <person name="Umetsu J."/>
            <person name="Higashi K."/>
            <person name="Shibata D."/>
            <person name="Kamiya Y."/>
            <person name="Sato N."/>
            <person name="Nakamura Y."/>
            <person name="Tabata S."/>
            <person name="Ida S."/>
            <person name="Kurokawa K."/>
            <person name="Ohta H."/>
        </authorList>
    </citation>
    <scope>NUCLEOTIDE SEQUENCE [LARGE SCALE GENOMIC DNA]</scope>
    <source>
        <strain evidence="1 2">NIES-2285</strain>
    </source>
</reference>
<accession>A0A1Y1ISH3</accession>